<proteinExistence type="predicted"/>
<dbReference type="PANTHER" id="PTHR39337">
    <property type="entry name" value="BLR5642 PROTEIN"/>
    <property type="match status" value="1"/>
</dbReference>
<dbReference type="RefSeq" id="WP_126535533.1">
    <property type="nucleotide sequence ID" value="NZ_AP018560.1"/>
</dbReference>
<evidence type="ECO:0000313" key="1">
    <source>
        <dbReference type="EMBL" id="BBD78721.1"/>
    </source>
</evidence>
<dbReference type="Pfam" id="PF04343">
    <property type="entry name" value="DUF488"/>
    <property type="match status" value="1"/>
</dbReference>
<accession>A0A2Z6E1X3</accession>
<dbReference type="EMBL" id="AP018560">
    <property type="protein sequence ID" value="BBD78721.1"/>
    <property type="molecule type" value="Genomic_DNA"/>
</dbReference>
<protein>
    <recommendedName>
        <fullName evidence="3">DUF488 domain-containing protein</fullName>
    </recommendedName>
</protein>
<sequence>MPATRFFTVGHSNRTLAAFLALLEEAHIERVVDVRRFPVSRAMPQFAGATLARALAQAGIDYAHRPALGGRRGPAGEPDARTALWEHTGFRTYAAYALTPPFRAALDELETFAHGRRCALMCAEAQWWRCHRRIIADYLLARGHRVVHLLAPDLRQEATLTAGAEATAQGILYPSPQGSLL</sequence>
<evidence type="ECO:0008006" key="3">
    <source>
        <dbReference type="Google" id="ProtNLM"/>
    </source>
</evidence>
<reference evidence="2" key="2">
    <citation type="submission" date="2018-06" db="EMBL/GenBank/DDBJ databases">
        <title>Genome sequence of Rhodanobacteraceae bacterium strain Dysh456.</title>
        <authorList>
            <person name="Fukui M."/>
        </authorList>
    </citation>
    <scope>NUCLEOTIDE SEQUENCE [LARGE SCALE GENOMIC DNA]</scope>
    <source>
        <strain evidence="2">Dysh456</strain>
    </source>
</reference>
<dbReference type="AlphaFoldDB" id="A0A2Z6E1X3"/>
<dbReference type="Proteomes" id="UP000270530">
    <property type="component" value="Chromosome"/>
</dbReference>
<evidence type="ECO:0000313" key="2">
    <source>
        <dbReference type="Proteomes" id="UP000270530"/>
    </source>
</evidence>
<name>A0A2Z6E1X3_9GAMM</name>
<dbReference type="PIRSF" id="PIRSF024492">
    <property type="entry name" value="UCP024492"/>
    <property type="match status" value="1"/>
</dbReference>
<organism evidence="1 2">
    <name type="scientific">Aerosticca soli</name>
    <dbReference type="NCBI Taxonomy" id="2010829"/>
    <lineage>
        <taxon>Bacteria</taxon>
        <taxon>Pseudomonadati</taxon>
        <taxon>Pseudomonadota</taxon>
        <taxon>Gammaproteobacteria</taxon>
        <taxon>Lysobacterales</taxon>
        <taxon>Rhodanobacteraceae</taxon>
        <taxon>Aerosticca</taxon>
    </lineage>
</organism>
<keyword evidence="2" id="KW-1185">Reference proteome</keyword>
<dbReference type="InterPro" id="IPR007438">
    <property type="entry name" value="DUF488"/>
</dbReference>
<reference evidence="2" key="1">
    <citation type="submission" date="2018-04" db="EMBL/GenBank/DDBJ databases">
        <authorList>
            <person name="Watanabe M."/>
            <person name="Kojima H."/>
        </authorList>
    </citation>
    <scope>NUCLEOTIDE SEQUENCE [LARGE SCALE GENOMIC DNA]</scope>
    <source>
        <strain evidence="2">Dysh456</strain>
    </source>
</reference>
<dbReference type="OrthoDB" id="9789109at2"/>
<dbReference type="KEGG" id="rbd:ALSL_0042"/>
<dbReference type="InterPro" id="IPR014519">
    <property type="entry name" value="UCP024492"/>
</dbReference>
<dbReference type="PANTHER" id="PTHR39337:SF1">
    <property type="entry name" value="BLR5642 PROTEIN"/>
    <property type="match status" value="1"/>
</dbReference>
<gene>
    <name evidence="1" type="ORF">ALSL_0042</name>
</gene>